<reference evidence="6" key="1">
    <citation type="submission" date="2021-03" db="EMBL/GenBank/DDBJ databases">
        <title>Chromosome level genome of the anhydrobiotic midge Polypedilum vanderplanki.</title>
        <authorList>
            <person name="Yoshida Y."/>
            <person name="Kikawada T."/>
            <person name="Gusev O."/>
        </authorList>
    </citation>
    <scope>NUCLEOTIDE SEQUENCE</scope>
    <source>
        <strain evidence="6">NIAS01</strain>
        <tissue evidence="6">Whole body or cell culture</tissue>
    </source>
</reference>
<evidence type="ECO:0008006" key="8">
    <source>
        <dbReference type="Google" id="ProtNLM"/>
    </source>
</evidence>
<dbReference type="GO" id="GO:0008270">
    <property type="term" value="F:zinc ion binding"/>
    <property type="evidence" value="ECO:0007669"/>
    <property type="project" value="UniProtKB-KW"/>
</dbReference>
<protein>
    <recommendedName>
        <fullName evidence="8">BED-type domain-containing protein</fullName>
    </recommendedName>
</protein>
<dbReference type="GO" id="GO:0005634">
    <property type="term" value="C:nucleus"/>
    <property type="evidence" value="ECO:0007669"/>
    <property type="project" value="UniProtKB-SubCell"/>
</dbReference>
<dbReference type="Proteomes" id="UP001107558">
    <property type="component" value="Chromosome 3"/>
</dbReference>
<keyword evidence="4" id="KW-0862">Zinc</keyword>
<dbReference type="EMBL" id="JADBJN010000003">
    <property type="protein sequence ID" value="KAG5671615.1"/>
    <property type="molecule type" value="Genomic_DNA"/>
</dbReference>
<proteinExistence type="predicted"/>
<evidence type="ECO:0000313" key="7">
    <source>
        <dbReference type="Proteomes" id="UP001107558"/>
    </source>
</evidence>
<dbReference type="InterPro" id="IPR052035">
    <property type="entry name" value="ZnF_BED_domain_contain"/>
</dbReference>
<gene>
    <name evidence="6" type="ORF">PVAND_001808</name>
</gene>
<dbReference type="SMART" id="SM00614">
    <property type="entry name" value="ZnF_BED"/>
    <property type="match status" value="1"/>
</dbReference>
<keyword evidence="5" id="KW-0539">Nucleus</keyword>
<evidence type="ECO:0000256" key="5">
    <source>
        <dbReference type="ARBA" id="ARBA00023242"/>
    </source>
</evidence>
<evidence type="ECO:0000313" key="6">
    <source>
        <dbReference type="EMBL" id="KAG5671615.1"/>
    </source>
</evidence>
<comment type="subcellular location">
    <subcellularLocation>
        <location evidence="1">Nucleus</location>
    </subcellularLocation>
</comment>
<accession>A0A9J6BPH1</accession>
<evidence type="ECO:0000256" key="4">
    <source>
        <dbReference type="ARBA" id="ARBA00022833"/>
    </source>
</evidence>
<evidence type="ECO:0000256" key="1">
    <source>
        <dbReference type="ARBA" id="ARBA00004123"/>
    </source>
</evidence>
<evidence type="ECO:0000256" key="3">
    <source>
        <dbReference type="ARBA" id="ARBA00022771"/>
    </source>
</evidence>
<keyword evidence="7" id="KW-1185">Reference proteome</keyword>
<dbReference type="InterPro" id="IPR012337">
    <property type="entry name" value="RNaseH-like_sf"/>
</dbReference>
<name>A0A9J6BPH1_POLVA</name>
<keyword evidence="3" id="KW-0863">Zinc-finger</keyword>
<sequence length="565" mass="64973">MSSVWSYADKIKDGIKLSGQCHQCKKIIICSNRSTTTLKDHLKTHGIFITADIEQKKDKNNHEVQSSRQKFKTMDKFLVKQTLNEIISDLATDGASIRFITRNSFIRRAIKKEGLNLPVNERDVMKLLIEDFEQKKVNLCEKFKQMVHDGRKLSISVDEFTSIRGRRYFGLNIHDSFNNATYNTGLVRILDSCPAEDMLIIIKNHLNDFGNLDKDIVGSTQDGAAINKKFIRISNIIGQFCFNHAIHLAVCDSLYTNKQNNDEYTVEDSNDIDDEDTFEMATDFEIIETSIDNIDHHHLLKISRKIVKFIKISPIRNQIFQSKVKSIYGKEIELNLDVKHRWNSIPTMISPLIKTKAALFETFAELNFLPIINELDFEALEILEKAMDPIRVTVLALSRQDATLLTADKALNFMISKLEQLNSDISKTLLDNLKKRIDERWNKTLMDLLNCLRDPNNIPSKEVISYAGKLANRIFYNVEADEDVVAEAEVASSEEMLLECKLDLILQKDTVNVSKIDTKFKWLKQEFTLFKNTGERTENLEKLYKAILCIRPTSTDVERVFSVLE</sequence>
<evidence type="ECO:0000256" key="2">
    <source>
        <dbReference type="ARBA" id="ARBA00022723"/>
    </source>
</evidence>
<dbReference type="OrthoDB" id="7974215at2759"/>
<keyword evidence="2" id="KW-0479">Metal-binding</keyword>
<dbReference type="SUPFAM" id="SSF53098">
    <property type="entry name" value="Ribonuclease H-like"/>
    <property type="match status" value="1"/>
</dbReference>
<dbReference type="PANTHER" id="PTHR46481">
    <property type="entry name" value="ZINC FINGER BED DOMAIN-CONTAINING PROTEIN 4"/>
    <property type="match status" value="1"/>
</dbReference>
<comment type="caution">
    <text evidence="6">The sequence shown here is derived from an EMBL/GenBank/DDBJ whole genome shotgun (WGS) entry which is preliminary data.</text>
</comment>
<dbReference type="AlphaFoldDB" id="A0A9J6BPH1"/>
<dbReference type="PANTHER" id="PTHR46481:SF10">
    <property type="entry name" value="ZINC FINGER BED DOMAIN-CONTAINING PROTEIN 39"/>
    <property type="match status" value="1"/>
</dbReference>
<organism evidence="6 7">
    <name type="scientific">Polypedilum vanderplanki</name>
    <name type="common">Sleeping chironomid midge</name>
    <dbReference type="NCBI Taxonomy" id="319348"/>
    <lineage>
        <taxon>Eukaryota</taxon>
        <taxon>Metazoa</taxon>
        <taxon>Ecdysozoa</taxon>
        <taxon>Arthropoda</taxon>
        <taxon>Hexapoda</taxon>
        <taxon>Insecta</taxon>
        <taxon>Pterygota</taxon>
        <taxon>Neoptera</taxon>
        <taxon>Endopterygota</taxon>
        <taxon>Diptera</taxon>
        <taxon>Nematocera</taxon>
        <taxon>Chironomoidea</taxon>
        <taxon>Chironomidae</taxon>
        <taxon>Chironominae</taxon>
        <taxon>Polypedilum</taxon>
        <taxon>Polypedilum</taxon>
    </lineage>
</organism>